<evidence type="ECO:0000256" key="4">
    <source>
        <dbReference type="ARBA" id="ARBA00022777"/>
    </source>
</evidence>
<sequence length="331" mass="36895">MAASTFMTYFQCFGSMNDSPTLPTAVKYITANNCTSKQITLCEKPISCRSLSLAVDPSKRFTDEVHIQNGSTCVVSSATDIITSHQVALKKARWAYLPQMEREFMIQQTIGAHPNIGGMRNIIKDFNKKEVYLVMELLDGGDLVDLVANTKIGMTSREFICFALQLARGLKHIHDKGVVHRDIKADNVCTSKGDGVMKFVDFGEAALLDEPIRKYKTGTLPYIAPELLDEHRKLSEAQSEVCETDLKACDVWSLGITFYSMLTCRLPFKQAAHGDKNFAMYSTGSGVFGPTKSWIKIEGTLQTLIANMCAVDVAQRWTIEEVEDYLTELSR</sequence>
<evidence type="ECO:0000256" key="1">
    <source>
        <dbReference type="ARBA" id="ARBA00022527"/>
    </source>
</evidence>
<keyword evidence="4 7" id="KW-0418">Kinase</keyword>
<dbReference type="GO" id="GO:0005634">
    <property type="term" value="C:nucleus"/>
    <property type="evidence" value="ECO:0007669"/>
    <property type="project" value="TreeGrafter"/>
</dbReference>
<dbReference type="RefSeq" id="XP_014149438.1">
    <property type="nucleotide sequence ID" value="XM_014293963.1"/>
</dbReference>
<dbReference type="PANTHER" id="PTHR24345">
    <property type="entry name" value="SERINE/THREONINE-PROTEIN KINASE PLK"/>
    <property type="match status" value="1"/>
</dbReference>
<dbReference type="CDD" id="cd00180">
    <property type="entry name" value="PKc"/>
    <property type="match status" value="1"/>
</dbReference>
<dbReference type="STRING" id="667725.A0A0L0FGF2"/>
<dbReference type="Gene3D" id="1.10.510.10">
    <property type="entry name" value="Transferase(Phosphotransferase) domain 1"/>
    <property type="match status" value="1"/>
</dbReference>
<dbReference type="PANTHER" id="PTHR24345:SF0">
    <property type="entry name" value="CELL CYCLE SERINE_THREONINE-PROTEIN KINASE CDC5_MSD2"/>
    <property type="match status" value="1"/>
</dbReference>
<dbReference type="Proteomes" id="UP000054560">
    <property type="component" value="Unassembled WGS sequence"/>
</dbReference>
<evidence type="ECO:0000313" key="7">
    <source>
        <dbReference type="EMBL" id="KNC75536.1"/>
    </source>
</evidence>
<dbReference type="Gene3D" id="3.30.200.20">
    <property type="entry name" value="Phosphorylase Kinase, domain 1"/>
    <property type="match status" value="1"/>
</dbReference>
<keyword evidence="5" id="KW-0067">ATP-binding</keyword>
<keyword evidence="3" id="KW-0547">Nucleotide-binding</keyword>
<dbReference type="EMBL" id="KQ243563">
    <property type="protein sequence ID" value="KNC75536.1"/>
    <property type="molecule type" value="Genomic_DNA"/>
</dbReference>
<dbReference type="AlphaFoldDB" id="A0A0L0FGF2"/>
<dbReference type="OrthoDB" id="626167at2759"/>
<dbReference type="GO" id="GO:0004674">
    <property type="term" value="F:protein serine/threonine kinase activity"/>
    <property type="evidence" value="ECO:0007669"/>
    <property type="project" value="UniProtKB-KW"/>
</dbReference>
<feature type="domain" description="Protein kinase" evidence="6">
    <location>
        <begin position="61"/>
        <end position="326"/>
    </location>
</feature>
<dbReference type="InterPro" id="IPR000719">
    <property type="entry name" value="Prot_kinase_dom"/>
</dbReference>
<keyword evidence="1 7" id="KW-0723">Serine/threonine-protein kinase</keyword>
<dbReference type="eggNOG" id="KOG0603">
    <property type="taxonomic scope" value="Eukaryota"/>
</dbReference>
<evidence type="ECO:0000259" key="6">
    <source>
        <dbReference type="PROSITE" id="PS50011"/>
    </source>
</evidence>
<dbReference type="SUPFAM" id="SSF56112">
    <property type="entry name" value="Protein kinase-like (PK-like)"/>
    <property type="match status" value="1"/>
</dbReference>
<reference evidence="7 8" key="1">
    <citation type="submission" date="2011-02" db="EMBL/GenBank/DDBJ databases">
        <title>The Genome Sequence of Sphaeroforma arctica JP610.</title>
        <authorList>
            <consortium name="The Broad Institute Genome Sequencing Platform"/>
            <person name="Russ C."/>
            <person name="Cuomo C."/>
            <person name="Young S.K."/>
            <person name="Zeng Q."/>
            <person name="Gargeya S."/>
            <person name="Alvarado L."/>
            <person name="Berlin A."/>
            <person name="Chapman S.B."/>
            <person name="Chen Z."/>
            <person name="Freedman E."/>
            <person name="Gellesch M."/>
            <person name="Goldberg J."/>
            <person name="Griggs A."/>
            <person name="Gujja S."/>
            <person name="Heilman E."/>
            <person name="Heiman D."/>
            <person name="Howarth C."/>
            <person name="Mehta T."/>
            <person name="Neiman D."/>
            <person name="Pearson M."/>
            <person name="Roberts A."/>
            <person name="Saif S."/>
            <person name="Shea T."/>
            <person name="Shenoy N."/>
            <person name="Sisk P."/>
            <person name="Stolte C."/>
            <person name="Sykes S."/>
            <person name="White J."/>
            <person name="Yandava C."/>
            <person name="Burger G."/>
            <person name="Gray M.W."/>
            <person name="Holland P.W.H."/>
            <person name="King N."/>
            <person name="Lang F.B.F."/>
            <person name="Roger A.J."/>
            <person name="Ruiz-Trillo I."/>
            <person name="Haas B."/>
            <person name="Nusbaum C."/>
            <person name="Birren B."/>
        </authorList>
    </citation>
    <scope>NUCLEOTIDE SEQUENCE [LARGE SCALE GENOMIC DNA]</scope>
    <source>
        <strain evidence="7 8">JP610</strain>
    </source>
</reference>
<dbReference type="InterPro" id="IPR011009">
    <property type="entry name" value="Kinase-like_dom_sf"/>
</dbReference>
<keyword evidence="2" id="KW-0808">Transferase</keyword>
<organism evidence="7 8">
    <name type="scientific">Sphaeroforma arctica JP610</name>
    <dbReference type="NCBI Taxonomy" id="667725"/>
    <lineage>
        <taxon>Eukaryota</taxon>
        <taxon>Ichthyosporea</taxon>
        <taxon>Ichthyophonida</taxon>
        <taxon>Sphaeroforma</taxon>
    </lineage>
</organism>
<gene>
    <name evidence="7" type="ORF">SARC_11942</name>
</gene>
<evidence type="ECO:0000256" key="5">
    <source>
        <dbReference type="ARBA" id="ARBA00022840"/>
    </source>
</evidence>
<name>A0A0L0FGF2_9EUKA</name>
<dbReference type="Pfam" id="PF00069">
    <property type="entry name" value="Pkinase"/>
    <property type="match status" value="1"/>
</dbReference>
<dbReference type="PROSITE" id="PS00108">
    <property type="entry name" value="PROTEIN_KINASE_ST"/>
    <property type="match status" value="1"/>
</dbReference>
<evidence type="ECO:0000256" key="2">
    <source>
        <dbReference type="ARBA" id="ARBA00022679"/>
    </source>
</evidence>
<evidence type="ECO:0000313" key="8">
    <source>
        <dbReference type="Proteomes" id="UP000054560"/>
    </source>
</evidence>
<evidence type="ECO:0000256" key="3">
    <source>
        <dbReference type="ARBA" id="ARBA00022741"/>
    </source>
</evidence>
<proteinExistence type="predicted"/>
<protein>
    <submittedName>
        <fullName evidence="7">Serine/threonine protein kinase</fullName>
    </submittedName>
</protein>
<keyword evidence="8" id="KW-1185">Reference proteome</keyword>
<dbReference type="PROSITE" id="PS50011">
    <property type="entry name" value="PROTEIN_KINASE_DOM"/>
    <property type="match status" value="1"/>
</dbReference>
<accession>A0A0L0FGF2</accession>
<dbReference type="InterPro" id="IPR008271">
    <property type="entry name" value="Ser/Thr_kinase_AS"/>
</dbReference>
<dbReference type="SMART" id="SM00220">
    <property type="entry name" value="S_TKc"/>
    <property type="match status" value="1"/>
</dbReference>
<dbReference type="GO" id="GO:0005524">
    <property type="term" value="F:ATP binding"/>
    <property type="evidence" value="ECO:0007669"/>
    <property type="project" value="UniProtKB-KW"/>
</dbReference>
<dbReference type="GeneID" id="25912446"/>